<keyword evidence="11" id="KW-0460">Magnesium</keyword>
<keyword evidence="9" id="KW-0255">Endonuclease</keyword>
<comment type="caution">
    <text evidence="13">The sequence shown here is derived from an EMBL/GenBank/DDBJ whole genome shotgun (WGS) entry which is preliminary data.</text>
</comment>
<comment type="cofactor">
    <cofactor evidence="2">
        <name>Mg(2+)</name>
        <dbReference type="ChEBI" id="CHEBI:18420"/>
    </cofactor>
</comment>
<dbReference type="Gene3D" id="3.40.970.10">
    <property type="entry name" value="Ribonuclease H1, N-terminal domain"/>
    <property type="match status" value="1"/>
</dbReference>
<sequence>MAKIKFYAVKKGRKPGIYETWEETESQVKGFSDAEYKSFKTIGEADEYMKNASEAPIGEVLATSEEANNLIEKQIKELDDDSVLAFVDGSFSDKTSDQRPKYSYGVILFTKNSENRLYRSFVDPEGLESRNVSGELAGAKAAITWSLEQKKSKITIFYDYEGIEKWANGEWKAKKTLTKEYVNFINKNLDKIEINFQHTPGHNGIIYNEQADALAKAALNDKTYRTGSDGSVYIVSISMERWKELLKEQKAAIQEENSDVGELKFSITDVKENHKRIRITLGGDKVIINHYHGISSYIQGKPNTLLFNKVLAIVIDEVDDENKVVDVLNVYHALTLSADEVEREFQRKLPNYKENIADIKHKNVLLTAVYNTLLTGYMPDYTHLLHPVFRSMEYYLHRILKDKEDKQTIIVKKTGGNQNNFSFFDFDGNNSSYVYNSNSNLNTDQEDYLNRLYNKYQQVRHPYSHYPDNEPDASVITSMTDARNLILDSLKLFDEYYILF</sequence>
<dbReference type="EC" id="3.1.26.4" evidence="5"/>
<evidence type="ECO:0000256" key="8">
    <source>
        <dbReference type="ARBA" id="ARBA00022723"/>
    </source>
</evidence>
<keyword evidence="7" id="KW-0540">Nuclease</keyword>
<dbReference type="InterPro" id="IPR050092">
    <property type="entry name" value="RNase_H"/>
</dbReference>
<dbReference type="Pfam" id="PF19034">
    <property type="entry name" value="RnlA-toxin_DBD"/>
    <property type="match status" value="1"/>
</dbReference>
<dbReference type="GO" id="GO:0003676">
    <property type="term" value="F:nucleic acid binding"/>
    <property type="evidence" value="ECO:0007669"/>
    <property type="project" value="InterPro"/>
</dbReference>
<dbReference type="AlphaFoldDB" id="U2J815"/>
<dbReference type="PANTHER" id="PTHR10642:SF26">
    <property type="entry name" value="RIBONUCLEASE H1"/>
    <property type="match status" value="1"/>
</dbReference>
<keyword evidence="8" id="KW-0479">Metal-binding</keyword>
<dbReference type="CDD" id="cd09277">
    <property type="entry name" value="RNase_HI_bacteria_like"/>
    <property type="match status" value="1"/>
</dbReference>
<dbReference type="InterPro" id="IPR011320">
    <property type="entry name" value="RNase_H1_N"/>
</dbReference>
<evidence type="ECO:0000313" key="13">
    <source>
        <dbReference type="EMBL" id="ERJ76187.1"/>
    </source>
</evidence>
<dbReference type="InterPro" id="IPR009027">
    <property type="entry name" value="Ribosomal_bL9/RNase_H1_N"/>
</dbReference>
<proteinExistence type="inferred from homology"/>
<dbReference type="Pfam" id="PF00075">
    <property type="entry name" value="RNase_H"/>
    <property type="match status" value="1"/>
</dbReference>
<dbReference type="GO" id="GO:0004523">
    <property type="term" value="F:RNA-DNA hybrid ribonuclease activity"/>
    <property type="evidence" value="ECO:0007669"/>
    <property type="project" value="UniProtKB-EC"/>
</dbReference>
<evidence type="ECO:0000256" key="11">
    <source>
        <dbReference type="ARBA" id="ARBA00022842"/>
    </source>
</evidence>
<evidence type="ECO:0000256" key="10">
    <source>
        <dbReference type="ARBA" id="ARBA00022801"/>
    </source>
</evidence>
<dbReference type="RefSeq" id="WP_019768749.1">
    <property type="nucleotide sequence ID" value="NZ_KI259683.1"/>
</dbReference>
<comment type="similarity">
    <text evidence="4">Belongs to the RNase H family.</text>
</comment>
<keyword evidence="10" id="KW-0378">Hydrolase</keyword>
<dbReference type="PATRIC" id="fig|1227275.3.peg.1028"/>
<dbReference type="GO" id="GO:0046872">
    <property type="term" value="F:metal ion binding"/>
    <property type="evidence" value="ECO:0007669"/>
    <property type="project" value="UniProtKB-KW"/>
</dbReference>
<dbReference type="Proteomes" id="UP000016617">
    <property type="component" value="Unassembled WGS sequence"/>
</dbReference>
<dbReference type="InterPro" id="IPR037056">
    <property type="entry name" value="RNase_H1_N_sf"/>
</dbReference>
<evidence type="ECO:0000256" key="7">
    <source>
        <dbReference type="ARBA" id="ARBA00022722"/>
    </source>
</evidence>
<dbReference type="GO" id="GO:0043137">
    <property type="term" value="P:DNA replication, removal of RNA primer"/>
    <property type="evidence" value="ECO:0007669"/>
    <property type="project" value="TreeGrafter"/>
</dbReference>
<evidence type="ECO:0000313" key="14">
    <source>
        <dbReference type="Proteomes" id="UP000016617"/>
    </source>
</evidence>
<dbReference type="PANTHER" id="PTHR10642">
    <property type="entry name" value="RIBONUCLEASE H1"/>
    <property type="match status" value="1"/>
</dbReference>
<evidence type="ECO:0000256" key="9">
    <source>
        <dbReference type="ARBA" id="ARBA00022759"/>
    </source>
</evidence>
<organism evidence="13 14">
    <name type="scientific">Streptococcus sobrinus W1703</name>
    <dbReference type="NCBI Taxonomy" id="1227275"/>
    <lineage>
        <taxon>Bacteria</taxon>
        <taxon>Bacillati</taxon>
        <taxon>Bacillota</taxon>
        <taxon>Bacilli</taxon>
        <taxon>Lactobacillales</taxon>
        <taxon>Streptococcaceae</taxon>
        <taxon>Streptococcus</taxon>
    </lineage>
</organism>
<evidence type="ECO:0000256" key="3">
    <source>
        <dbReference type="ARBA" id="ARBA00004065"/>
    </source>
</evidence>
<dbReference type="InterPro" id="IPR002156">
    <property type="entry name" value="RNaseH_domain"/>
</dbReference>
<evidence type="ECO:0000256" key="5">
    <source>
        <dbReference type="ARBA" id="ARBA00012180"/>
    </source>
</evidence>
<comment type="catalytic activity">
    <reaction evidence="1">
        <text>Endonucleolytic cleavage to 5'-phosphomonoester.</text>
        <dbReference type="EC" id="3.1.26.4"/>
    </reaction>
</comment>
<name>U2J815_9STRE</name>
<dbReference type="Gene3D" id="6.10.250.2650">
    <property type="match status" value="1"/>
</dbReference>
<dbReference type="EMBL" id="AWVA01000070">
    <property type="protein sequence ID" value="ERJ76187.1"/>
    <property type="molecule type" value="Genomic_DNA"/>
</dbReference>
<evidence type="ECO:0000256" key="6">
    <source>
        <dbReference type="ARBA" id="ARBA00017721"/>
    </source>
</evidence>
<gene>
    <name evidence="13" type="ORF">HMPREF1557_01159</name>
</gene>
<dbReference type="InterPro" id="IPR012337">
    <property type="entry name" value="RNaseH-like_sf"/>
</dbReference>
<evidence type="ECO:0000259" key="12">
    <source>
        <dbReference type="PROSITE" id="PS50879"/>
    </source>
</evidence>
<evidence type="ECO:0000256" key="1">
    <source>
        <dbReference type="ARBA" id="ARBA00000077"/>
    </source>
</evidence>
<dbReference type="InterPro" id="IPR043994">
    <property type="entry name" value="RnlA/LsoA-toxin_DBD"/>
</dbReference>
<dbReference type="PROSITE" id="PS50879">
    <property type="entry name" value="RNASE_H_1"/>
    <property type="match status" value="1"/>
</dbReference>
<evidence type="ECO:0000256" key="2">
    <source>
        <dbReference type="ARBA" id="ARBA00001946"/>
    </source>
</evidence>
<dbReference type="Gene3D" id="3.30.420.10">
    <property type="entry name" value="Ribonuclease H-like superfamily/Ribonuclease H"/>
    <property type="match status" value="1"/>
</dbReference>
<dbReference type="SUPFAM" id="SSF55658">
    <property type="entry name" value="L9 N-domain-like"/>
    <property type="match status" value="1"/>
</dbReference>
<comment type="function">
    <text evidence="3">Endonuclease that specifically degrades the RNA of RNA-DNA hybrids.</text>
</comment>
<evidence type="ECO:0000256" key="4">
    <source>
        <dbReference type="ARBA" id="ARBA00005300"/>
    </source>
</evidence>
<accession>U2J815</accession>
<dbReference type="OrthoDB" id="9811552at2"/>
<feature type="domain" description="RNase H type-1" evidence="12">
    <location>
        <begin position="79"/>
        <end position="220"/>
    </location>
</feature>
<dbReference type="SUPFAM" id="SSF53098">
    <property type="entry name" value="Ribonuclease H-like"/>
    <property type="match status" value="1"/>
</dbReference>
<protein>
    <recommendedName>
        <fullName evidence="6">Ribonuclease H</fullName>
        <ecNumber evidence="5">3.1.26.4</ecNumber>
    </recommendedName>
</protein>
<dbReference type="HOGENOM" id="CLU_573434_0_0_9"/>
<dbReference type="FunFam" id="3.40.970.10:FF:000002">
    <property type="entry name" value="Ribonuclease H"/>
    <property type="match status" value="1"/>
</dbReference>
<reference evidence="13 14" key="1">
    <citation type="submission" date="2013-06" db="EMBL/GenBank/DDBJ databases">
        <authorList>
            <person name="Weinstock G."/>
            <person name="Sodergren E."/>
            <person name="Lobos E.A."/>
            <person name="Fulton L."/>
            <person name="Fulton R."/>
            <person name="Courtney L."/>
            <person name="Fronick C."/>
            <person name="O'Laughlin M."/>
            <person name="Godfrey J."/>
            <person name="Wilson R.M."/>
            <person name="Miner T."/>
            <person name="Farmer C."/>
            <person name="Delehaunty K."/>
            <person name="Cordes M."/>
            <person name="Minx P."/>
            <person name="Tomlinson C."/>
            <person name="Chen J."/>
            <person name="Wollam A."/>
            <person name="Pepin K.H."/>
            <person name="Bhonagiri V."/>
            <person name="Zhang X."/>
            <person name="Warren W."/>
            <person name="Mitreva M."/>
            <person name="Mardis E.R."/>
            <person name="Wilson R.K."/>
        </authorList>
    </citation>
    <scope>NUCLEOTIDE SEQUENCE [LARGE SCALE GENOMIC DNA]</scope>
    <source>
        <strain evidence="13 14">W1703</strain>
    </source>
</reference>
<dbReference type="Pfam" id="PF01693">
    <property type="entry name" value="Cauli_VI"/>
    <property type="match status" value="1"/>
</dbReference>
<dbReference type="InterPro" id="IPR036397">
    <property type="entry name" value="RNaseH_sf"/>
</dbReference>